<evidence type="ECO:0000313" key="1">
    <source>
        <dbReference type="EMBL" id="CDW45300.1"/>
    </source>
</evidence>
<proteinExistence type="predicted"/>
<dbReference type="AlphaFoldDB" id="A0A0K2V4Q6"/>
<sequence>MAYDVSVVGIQIWRRGATYIHFRDALNCKVQGVQSGLGEGHMEADQKSAISLLHNFLFSLGVCEGVLLNGLLDVPGRSDGDADGICSFLSTDSGEIAREFCVTAPTFLNFQTKDKSK</sequence>
<dbReference type="EMBL" id="HACA01027939">
    <property type="protein sequence ID" value="CDW45300.1"/>
    <property type="molecule type" value="Transcribed_RNA"/>
</dbReference>
<protein>
    <submittedName>
        <fullName evidence="1">Uncharacterized protein</fullName>
    </submittedName>
</protein>
<reference evidence="1" key="1">
    <citation type="submission" date="2014-05" db="EMBL/GenBank/DDBJ databases">
        <authorList>
            <person name="Chronopoulou M."/>
        </authorList>
    </citation>
    <scope>NUCLEOTIDE SEQUENCE</scope>
    <source>
        <tissue evidence="1">Whole organism</tissue>
    </source>
</reference>
<feature type="non-terminal residue" evidence="1">
    <location>
        <position position="117"/>
    </location>
</feature>
<organism evidence="1">
    <name type="scientific">Lepeophtheirus salmonis</name>
    <name type="common">Salmon louse</name>
    <name type="synonym">Caligus salmonis</name>
    <dbReference type="NCBI Taxonomy" id="72036"/>
    <lineage>
        <taxon>Eukaryota</taxon>
        <taxon>Metazoa</taxon>
        <taxon>Ecdysozoa</taxon>
        <taxon>Arthropoda</taxon>
        <taxon>Crustacea</taxon>
        <taxon>Multicrustacea</taxon>
        <taxon>Hexanauplia</taxon>
        <taxon>Copepoda</taxon>
        <taxon>Siphonostomatoida</taxon>
        <taxon>Caligidae</taxon>
        <taxon>Lepeophtheirus</taxon>
    </lineage>
</organism>
<name>A0A0K2V4Q6_LEPSM</name>
<accession>A0A0K2V4Q6</accession>